<dbReference type="RefSeq" id="XP_040725149.1">
    <property type="nucleotide sequence ID" value="XM_040869380.1"/>
</dbReference>
<protein>
    <submittedName>
        <fullName evidence="3">Ribokinase-like protein</fullName>
    </submittedName>
</protein>
<dbReference type="InterPro" id="IPR029056">
    <property type="entry name" value="Ribokinase-like"/>
</dbReference>
<accession>A0A1Y2FGS6</accession>
<evidence type="ECO:0000313" key="4">
    <source>
        <dbReference type="Proteomes" id="UP000193685"/>
    </source>
</evidence>
<dbReference type="PANTHER" id="PTHR42774:SF3">
    <property type="entry name" value="KETOHEXOKINASE"/>
    <property type="match status" value="1"/>
</dbReference>
<keyword evidence="4" id="KW-1185">Reference proteome</keyword>
<feature type="compositionally biased region" description="Polar residues" evidence="1">
    <location>
        <begin position="41"/>
        <end position="52"/>
    </location>
</feature>
<dbReference type="OrthoDB" id="204058at2759"/>
<feature type="domain" description="Carbohydrate kinase PfkB" evidence="2">
    <location>
        <begin position="57"/>
        <end position="199"/>
    </location>
</feature>
<feature type="compositionally biased region" description="Low complexity" evidence="1">
    <location>
        <begin position="17"/>
        <end position="29"/>
    </location>
</feature>
<gene>
    <name evidence="3" type="ORF">BCR37DRAFT_379933</name>
</gene>
<dbReference type="PANTHER" id="PTHR42774">
    <property type="entry name" value="PHOSPHOTRANSFERASE SYSTEM TRANSPORT PROTEIN"/>
    <property type="match status" value="1"/>
</dbReference>
<keyword evidence="3" id="KW-0418">Kinase</keyword>
<comment type="caution">
    <text evidence="3">The sequence shown here is derived from an EMBL/GenBank/DDBJ whole genome shotgun (WGS) entry which is preliminary data.</text>
</comment>
<dbReference type="Gene3D" id="3.40.1190.20">
    <property type="match status" value="1"/>
</dbReference>
<dbReference type="AlphaFoldDB" id="A0A1Y2FGS6"/>
<dbReference type="EMBL" id="MCFI01000010">
    <property type="protein sequence ID" value="ORY82015.1"/>
    <property type="molecule type" value="Genomic_DNA"/>
</dbReference>
<evidence type="ECO:0000259" key="2">
    <source>
        <dbReference type="Pfam" id="PF00294"/>
    </source>
</evidence>
<dbReference type="SUPFAM" id="SSF53613">
    <property type="entry name" value="Ribokinase-like"/>
    <property type="match status" value="1"/>
</dbReference>
<dbReference type="GO" id="GO:0016301">
    <property type="term" value="F:kinase activity"/>
    <property type="evidence" value="ECO:0007669"/>
    <property type="project" value="UniProtKB-KW"/>
</dbReference>
<dbReference type="InterPro" id="IPR011611">
    <property type="entry name" value="PfkB_dom"/>
</dbReference>
<evidence type="ECO:0000313" key="3">
    <source>
        <dbReference type="EMBL" id="ORY82015.1"/>
    </source>
</evidence>
<sequence>MEQRVEDNKSRTNGHTPKSPEGSKSPKSPANRHVKHDDSATETQPNARQKSSSSRKHRVFVVGSVFIDTILTLPGLPELDQKLRATESRVRVGGNAFNTAAVLAQDPSTEVYLVASVPDAQHYDGKRIRNACKHHGIRPLFLPSPHTTACTAYILETAGHRTIISHDPGSAFSFTAFQETVINRARLGALDHVHFETRVLRCLSDCIGAACQAGAMVSVEYEKCDTAHRKLRYEVSKYDYTAIFSSAWEDENLDEVQKDEETGAPVGLGISHTMLGERGVLLRRYSSKASRTYRTYGLRPLQPIVHPVENTGAGDTYIAGVILGNLRIRSKGLVPVNNVDIVLRLSAQYASILAMRKIQQVGFEGVVSGRAHSSVNQSVTEFQWNDQRKR</sequence>
<proteinExistence type="predicted"/>
<reference evidence="3 4" key="1">
    <citation type="submission" date="2016-07" db="EMBL/GenBank/DDBJ databases">
        <title>Pervasive Adenine N6-methylation of Active Genes in Fungi.</title>
        <authorList>
            <consortium name="DOE Joint Genome Institute"/>
            <person name="Mondo S.J."/>
            <person name="Dannebaum R.O."/>
            <person name="Kuo R.C."/>
            <person name="Labutti K."/>
            <person name="Haridas S."/>
            <person name="Kuo A."/>
            <person name="Salamov A."/>
            <person name="Ahrendt S.R."/>
            <person name="Lipzen A."/>
            <person name="Sullivan W."/>
            <person name="Andreopoulos W.B."/>
            <person name="Clum A."/>
            <person name="Lindquist E."/>
            <person name="Daum C."/>
            <person name="Ramamoorthy G.K."/>
            <person name="Gryganskyi A."/>
            <person name="Culley D."/>
            <person name="Magnuson J.K."/>
            <person name="James T.Y."/>
            <person name="O'Malley M.A."/>
            <person name="Stajich J.E."/>
            <person name="Spatafora J.W."/>
            <person name="Visel A."/>
            <person name="Grigoriev I.V."/>
        </authorList>
    </citation>
    <scope>NUCLEOTIDE SEQUENCE [LARGE SCALE GENOMIC DNA]</scope>
    <source>
        <strain evidence="3 4">12-1054</strain>
    </source>
</reference>
<organism evidence="3 4">
    <name type="scientific">Protomyces lactucae-debilis</name>
    <dbReference type="NCBI Taxonomy" id="2754530"/>
    <lineage>
        <taxon>Eukaryota</taxon>
        <taxon>Fungi</taxon>
        <taxon>Dikarya</taxon>
        <taxon>Ascomycota</taxon>
        <taxon>Taphrinomycotina</taxon>
        <taxon>Taphrinomycetes</taxon>
        <taxon>Taphrinales</taxon>
        <taxon>Protomycetaceae</taxon>
        <taxon>Protomyces</taxon>
    </lineage>
</organism>
<dbReference type="GeneID" id="63785979"/>
<keyword evidence="3" id="KW-0808">Transferase</keyword>
<dbReference type="Pfam" id="PF00294">
    <property type="entry name" value="PfkB"/>
    <property type="match status" value="1"/>
</dbReference>
<dbReference type="InterPro" id="IPR052562">
    <property type="entry name" value="Ketohexokinase-related"/>
</dbReference>
<dbReference type="STRING" id="56484.A0A1Y2FGS6"/>
<name>A0A1Y2FGS6_PROLT</name>
<feature type="compositionally biased region" description="Basic and acidic residues" evidence="1">
    <location>
        <begin position="1"/>
        <end position="10"/>
    </location>
</feature>
<dbReference type="Proteomes" id="UP000193685">
    <property type="component" value="Unassembled WGS sequence"/>
</dbReference>
<evidence type="ECO:0000256" key="1">
    <source>
        <dbReference type="SAM" id="MobiDB-lite"/>
    </source>
</evidence>
<feature type="region of interest" description="Disordered" evidence="1">
    <location>
        <begin position="1"/>
        <end position="55"/>
    </location>
</feature>